<keyword evidence="2" id="KW-1185">Reference proteome</keyword>
<accession>A0A3S4Q080</accession>
<organism evidence="1 2">
    <name type="scientific">Cinnamomum micranthum f. kanehirae</name>
    <dbReference type="NCBI Taxonomy" id="337451"/>
    <lineage>
        <taxon>Eukaryota</taxon>
        <taxon>Viridiplantae</taxon>
        <taxon>Streptophyta</taxon>
        <taxon>Embryophyta</taxon>
        <taxon>Tracheophyta</taxon>
        <taxon>Spermatophyta</taxon>
        <taxon>Magnoliopsida</taxon>
        <taxon>Magnoliidae</taxon>
        <taxon>Laurales</taxon>
        <taxon>Lauraceae</taxon>
        <taxon>Cinnamomum</taxon>
    </lineage>
</organism>
<gene>
    <name evidence="1" type="ORF">CKAN_02647600</name>
</gene>
<evidence type="ECO:0000313" key="1">
    <source>
        <dbReference type="EMBL" id="RWR97066.1"/>
    </source>
</evidence>
<dbReference type="EMBL" id="QPKB01000012">
    <property type="protein sequence ID" value="RWR97066.1"/>
    <property type="molecule type" value="Genomic_DNA"/>
</dbReference>
<protein>
    <submittedName>
        <fullName evidence="1">Uncharacterized protein</fullName>
    </submittedName>
</protein>
<dbReference type="Proteomes" id="UP000283530">
    <property type="component" value="Unassembled WGS sequence"/>
</dbReference>
<comment type="caution">
    <text evidence="1">The sequence shown here is derived from an EMBL/GenBank/DDBJ whole genome shotgun (WGS) entry which is preliminary data.</text>
</comment>
<name>A0A3S4Q080_9MAGN</name>
<dbReference type="AlphaFoldDB" id="A0A3S4Q080"/>
<dbReference type="OrthoDB" id="10505205at2759"/>
<evidence type="ECO:0000313" key="2">
    <source>
        <dbReference type="Proteomes" id="UP000283530"/>
    </source>
</evidence>
<reference evidence="1 2" key="1">
    <citation type="journal article" date="2019" name="Nat. Plants">
        <title>Stout camphor tree genome fills gaps in understanding of flowering plant genome evolution.</title>
        <authorList>
            <person name="Chaw S.M."/>
            <person name="Liu Y.C."/>
            <person name="Wu Y.W."/>
            <person name="Wang H.Y."/>
            <person name="Lin C.I."/>
            <person name="Wu C.S."/>
            <person name="Ke H.M."/>
            <person name="Chang L.Y."/>
            <person name="Hsu C.Y."/>
            <person name="Yang H.T."/>
            <person name="Sudianto E."/>
            <person name="Hsu M.H."/>
            <person name="Wu K.P."/>
            <person name="Wang L.N."/>
            <person name="Leebens-Mack J.H."/>
            <person name="Tsai I.J."/>
        </authorList>
    </citation>
    <scope>NUCLEOTIDE SEQUENCE [LARGE SCALE GENOMIC DNA]</scope>
    <source>
        <strain evidence="2">cv. Chaw 1501</strain>
        <tissue evidence="1">Young leaves</tissue>
    </source>
</reference>
<sequence length="72" mass="8216">MSREEGEKHCRRNKGRGEWRLTVNGDFVISPEDNPETPLQIFSASHHSPHQSLISAKKIMAFKTGFGFFWVG</sequence>
<proteinExistence type="predicted"/>